<gene>
    <name evidence="1" type="ORF">SETIT_3G094800v2</name>
</gene>
<sequence length="52" mass="5787">MCLSSMHKSELRKIWDQVLLAGKASADQVEALRQLRSKYIQGGCQDNAFSSS</sequence>
<dbReference type="AlphaFoldDB" id="A0A368QD32"/>
<reference evidence="1" key="1">
    <citation type="journal article" date="2012" name="Nat. Biotechnol.">
        <title>Reference genome sequence of the model plant Setaria.</title>
        <authorList>
            <person name="Bennetzen J.L."/>
            <person name="Schmutz J."/>
            <person name="Wang H."/>
            <person name="Percifield R."/>
            <person name="Hawkins J."/>
            <person name="Pontaroli A.C."/>
            <person name="Estep M."/>
            <person name="Feng L."/>
            <person name="Vaughn J.N."/>
            <person name="Grimwood J."/>
            <person name="Jenkins J."/>
            <person name="Barry K."/>
            <person name="Lindquist E."/>
            <person name="Hellsten U."/>
            <person name="Deshpande S."/>
            <person name="Wang X."/>
            <person name="Wu X."/>
            <person name="Mitros T."/>
            <person name="Triplett J."/>
            <person name="Yang X."/>
            <person name="Ye C.Y."/>
            <person name="Mauro-Herrera M."/>
            <person name="Wang L."/>
            <person name="Li P."/>
            <person name="Sharma M."/>
            <person name="Sharma R."/>
            <person name="Ronald P.C."/>
            <person name="Panaud O."/>
            <person name="Kellogg E.A."/>
            <person name="Brutnell T.P."/>
            <person name="Doust A.N."/>
            <person name="Tuskan G.A."/>
            <person name="Rokhsar D."/>
            <person name="Devos K.M."/>
        </authorList>
    </citation>
    <scope>NUCLEOTIDE SEQUENCE [LARGE SCALE GENOMIC DNA]</scope>
    <source>
        <strain evidence="1">Yugu1</strain>
    </source>
</reference>
<dbReference type="OrthoDB" id="629492at2759"/>
<protein>
    <submittedName>
        <fullName evidence="1">Uncharacterized protein</fullName>
    </submittedName>
</protein>
<accession>A0A368QD32</accession>
<name>A0A368QD32_SETIT</name>
<dbReference type="EMBL" id="CM003530">
    <property type="protein sequence ID" value="RCV15897.1"/>
    <property type="molecule type" value="Genomic_DNA"/>
</dbReference>
<dbReference type="STRING" id="4555.A0A368QD32"/>
<proteinExistence type="predicted"/>
<evidence type="ECO:0000313" key="1">
    <source>
        <dbReference type="EMBL" id="RCV15897.1"/>
    </source>
</evidence>
<reference evidence="1" key="2">
    <citation type="submission" date="2015-07" db="EMBL/GenBank/DDBJ databases">
        <authorList>
            <person name="Noorani M."/>
        </authorList>
    </citation>
    <scope>NUCLEOTIDE SEQUENCE</scope>
    <source>
        <strain evidence="1">Yugu1</strain>
    </source>
</reference>
<organism evidence="1">
    <name type="scientific">Setaria italica</name>
    <name type="common">Foxtail millet</name>
    <name type="synonym">Panicum italicum</name>
    <dbReference type="NCBI Taxonomy" id="4555"/>
    <lineage>
        <taxon>Eukaryota</taxon>
        <taxon>Viridiplantae</taxon>
        <taxon>Streptophyta</taxon>
        <taxon>Embryophyta</taxon>
        <taxon>Tracheophyta</taxon>
        <taxon>Spermatophyta</taxon>
        <taxon>Magnoliopsida</taxon>
        <taxon>Liliopsida</taxon>
        <taxon>Poales</taxon>
        <taxon>Poaceae</taxon>
        <taxon>PACMAD clade</taxon>
        <taxon>Panicoideae</taxon>
        <taxon>Panicodae</taxon>
        <taxon>Paniceae</taxon>
        <taxon>Cenchrinae</taxon>
        <taxon>Setaria</taxon>
    </lineage>
</organism>